<evidence type="ECO:0000256" key="1">
    <source>
        <dbReference type="SAM" id="MobiDB-lite"/>
    </source>
</evidence>
<reference evidence="2 3" key="1">
    <citation type="submission" date="2019-02" db="EMBL/GenBank/DDBJ databases">
        <title>Genome sequencing of the rare red list fungi Phellinidium pouzarii.</title>
        <authorList>
            <person name="Buettner E."/>
            <person name="Kellner H."/>
        </authorList>
    </citation>
    <scope>NUCLEOTIDE SEQUENCE [LARGE SCALE GENOMIC DNA]</scope>
    <source>
        <strain evidence="2 3">DSM 108285</strain>
    </source>
</reference>
<dbReference type="Proteomes" id="UP000308199">
    <property type="component" value="Unassembled WGS sequence"/>
</dbReference>
<organism evidence="2 3">
    <name type="scientific">Phellinidium pouzarii</name>
    <dbReference type="NCBI Taxonomy" id="167371"/>
    <lineage>
        <taxon>Eukaryota</taxon>
        <taxon>Fungi</taxon>
        <taxon>Dikarya</taxon>
        <taxon>Basidiomycota</taxon>
        <taxon>Agaricomycotina</taxon>
        <taxon>Agaricomycetes</taxon>
        <taxon>Hymenochaetales</taxon>
        <taxon>Hymenochaetaceae</taxon>
        <taxon>Phellinidium</taxon>
    </lineage>
</organism>
<gene>
    <name evidence="2" type="ORF">EW145_g7222</name>
</gene>
<comment type="caution">
    <text evidence="2">The sequence shown here is derived from an EMBL/GenBank/DDBJ whole genome shotgun (WGS) entry which is preliminary data.</text>
</comment>
<feature type="compositionally biased region" description="Polar residues" evidence="1">
    <location>
        <begin position="263"/>
        <end position="280"/>
    </location>
</feature>
<keyword evidence="3" id="KW-1185">Reference proteome</keyword>
<proteinExistence type="predicted"/>
<feature type="region of interest" description="Disordered" evidence="1">
    <location>
        <begin position="260"/>
        <end position="292"/>
    </location>
</feature>
<evidence type="ECO:0000313" key="2">
    <source>
        <dbReference type="EMBL" id="THG99661.1"/>
    </source>
</evidence>
<evidence type="ECO:0000313" key="3">
    <source>
        <dbReference type="Proteomes" id="UP000308199"/>
    </source>
</evidence>
<protein>
    <submittedName>
        <fullName evidence="2">Uncharacterized protein</fullName>
    </submittedName>
</protein>
<accession>A0A4S4KMC4</accession>
<dbReference type="EMBL" id="SGPK01000675">
    <property type="protein sequence ID" value="THG99661.1"/>
    <property type="molecule type" value="Genomic_DNA"/>
</dbReference>
<sequence length="354" mass="40143">MDMLPQTTLDTNSRLFLVKDAFEFLAHVVGALPLFGPHLQSVVNLGTYITMKIQKLNDVLEAEKELGLQACEIIAIIGLHLSRDEIEEDIKKTLEADLEEIEKAAKDIHEYITKRSKSEGVLHKHNTRSFLIQYGYHHIPGHVDRLTKQLRAAQKKFKVFDLRLYANSEQTKAQVAEMYKELSALLTELRVYNATKGMAAKDHEILVRTLDDTVPREHELAHTHTYGMPACEAHRHLVPGSEYHPANTHDTEHRWTMPEPQLYPNSDSCNSYPGSLQSPASWPEPELSKESAAPPSYIKEQHDYDTCTMKPDTDGFILMVNQEKLPVNIGAAFKGSKMEPTYHQNLSGFDMISL</sequence>
<name>A0A4S4KMC4_9AGAM</name>
<dbReference type="AlphaFoldDB" id="A0A4S4KMC4"/>